<dbReference type="SUPFAM" id="SSF50969">
    <property type="entry name" value="YVTN repeat-like/Quinoprotein amine dehydrogenase"/>
    <property type="match status" value="1"/>
</dbReference>
<dbReference type="Proteomes" id="UP000737171">
    <property type="component" value="Unassembled WGS sequence"/>
</dbReference>
<keyword evidence="1" id="KW-0732">Signal</keyword>
<gene>
    <name evidence="2" type="ORF">HLB44_20985</name>
</gene>
<dbReference type="EMBL" id="JABRWJ010000006">
    <property type="protein sequence ID" value="NRF69481.1"/>
    <property type="molecule type" value="Genomic_DNA"/>
</dbReference>
<feature type="chain" id="PRO_5047111805" evidence="1">
    <location>
        <begin position="18"/>
        <end position="432"/>
    </location>
</feature>
<keyword evidence="3" id="KW-1185">Reference proteome</keyword>
<dbReference type="RefSeq" id="WP_173126436.1">
    <property type="nucleotide sequence ID" value="NZ_JABRWJ010000006.1"/>
</dbReference>
<comment type="caution">
    <text evidence="2">The sequence shown here is derived from an EMBL/GenBank/DDBJ whole genome shotgun (WGS) entry which is preliminary data.</text>
</comment>
<dbReference type="InterPro" id="IPR011044">
    <property type="entry name" value="Quino_amine_DH_bsu"/>
</dbReference>
<proteinExistence type="predicted"/>
<feature type="signal peptide" evidence="1">
    <location>
        <begin position="1"/>
        <end position="17"/>
    </location>
</feature>
<name>A0ABX2ELJ4_9BURK</name>
<reference evidence="2 3" key="1">
    <citation type="submission" date="2020-05" db="EMBL/GenBank/DDBJ databases">
        <title>Aquincola sp. isolate from soil.</title>
        <authorList>
            <person name="Han J."/>
            <person name="Kim D.-U."/>
        </authorList>
    </citation>
    <scope>NUCLEOTIDE SEQUENCE [LARGE SCALE GENOMIC DNA]</scope>
    <source>
        <strain evidence="2 3">S2</strain>
    </source>
</reference>
<evidence type="ECO:0000313" key="3">
    <source>
        <dbReference type="Proteomes" id="UP000737171"/>
    </source>
</evidence>
<dbReference type="PROSITE" id="PS51257">
    <property type="entry name" value="PROKAR_LIPOPROTEIN"/>
    <property type="match status" value="1"/>
</dbReference>
<sequence length="432" mass="45538">MKCIASGLLMAACCMLAACGGGQAEATSERRVTAQALRADAAEAPPPVSPAEAARQLMDFGETAYPELFSSHPATQVAAPFVFRHYPQTGTYLGVALNEGAAFMDNGVYVMGGAFGPVPLFVGRLGQFVVPRPWRQTIDLLNNAVIADPVRAVYYASVPSNTLGEVGRLAVIDSATGQYTLSAPIGVDPGALAMSPDGAWLYLALGGSQELVRLSLPDMAVSRRTKLPGAASSIAVSPTESGVVAMSIGGMAVLLRDMVVQPKRAYAGDPISFDATGAYVFGINTNTSAWPLHRNQVASDGLLQAGEASAATGAYWHAVGHAGSRIIARNRLWNAADLSLHGVVEMAGECLARSSGRLICVKTDDWFDQPRRIVIVDAETLALRDQLALPNDAREGRPVLGPGAGLAFRTGFSHPTWPTAPRIVLMRDELLR</sequence>
<dbReference type="Gene3D" id="2.130.10.10">
    <property type="entry name" value="YVTN repeat-like/Quinoprotein amine dehydrogenase"/>
    <property type="match status" value="1"/>
</dbReference>
<protein>
    <submittedName>
        <fullName evidence="2">Uncharacterized protein</fullName>
    </submittedName>
</protein>
<organism evidence="2 3">
    <name type="scientific">Pseudaquabacterium terrae</name>
    <dbReference type="NCBI Taxonomy" id="2732868"/>
    <lineage>
        <taxon>Bacteria</taxon>
        <taxon>Pseudomonadati</taxon>
        <taxon>Pseudomonadota</taxon>
        <taxon>Betaproteobacteria</taxon>
        <taxon>Burkholderiales</taxon>
        <taxon>Sphaerotilaceae</taxon>
        <taxon>Pseudaquabacterium</taxon>
    </lineage>
</organism>
<evidence type="ECO:0000256" key="1">
    <source>
        <dbReference type="SAM" id="SignalP"/>
    </source>
</evidence>
<dbReference type="InterPro" id="IPR015943">
    <property type="entry name" value="WD40/YVTN_repeat-like_dom_sf"/>
</dbReference>
<accession>A0ABX2ELJ4</accession>
<evidence type="ECO:0000313" key="2">
    <source>
        <dbReference type="EMBL" id="NRF69481.1"/>
    </source>
</evidence>